<dbReference type="AlphaFoldDB" id="D6TXI5"/>
<dbReference type="STRING" id="485913.Krac_6039"/>
<dbReference type="EMBL" id="ADVG01000003">
    <property type="protein sequence ID" value="EFH84918.1"/>
    <property type="molecule type" value="Genomic_DNA"/>
</dbReference>
<accession>D6TXI5</accession>
<sequence length="75" mass="8211">MLPIAVRTWAPRRRTPILRVKLTRDHLSAISGITLDGKLYMQVRKNSYDAGAVVGFLKVLLQKPSQKAPVALAGG</sequence>
<keyword evidence="2" id="KW-1185">Reference proteome</keyword>
<protein>
    <submittedName>
        <fullName evidence="1">ISAfe6, transposase</fullName>
    </submittedName>
</protein>
<gene>
    <name evidence="1" type="ORF">Krac_6039</name>
</gene>
<reference evidence="1 2" key="1">
    <citation type="journal article" date="2011" name="Stand. Genomic Sci.">
        <title>Non-contiguous finished genome sequence and contextual data of the filamentous soil bacterium Ktedonobacter racemifer type strain (SOSP1-21).</title>
        <authorList>
            <person name="Chang Y.J."/>
            <person name="Land M."/>
            <person name="Hauser L."/>
            <person name="Chertkov O."/>
            <person name="Del Rio T.G."/>
            <person name="Nolan M."/>
            <person name="Copeland A."/>
            <person name="Tice H."/>
            <person name="Cheng J.F."/>
            <person name="Lucas S."/>
            <person name="Han C."/>
            <person name="Goodwin L."/>
            <person name="Pitluck S."/>
            <person name="Ivanova N."/>
            <person name="Ovchinikova G."/>
            <person name="Pati A."/>
            <person name="Chen A."/>
            <person name="Palaniappan K."/>
            <person name="Mavromatis K."/>
            <person name="Liolios K."/>
            <person name="Brettin T."/>
            <person name="Fiebig A."/>
            <person name="Rohde M."/>
            <person name="Abt B."/>
            <person name="Goker M."/>
            <person name="Detter J.C."/>
            <person name="Woyke T."/>
            <person name="Bristow J."/>
            <person name="Eisen J.A."/>
            <person name="Markowitz V."/>
            <person name="Hugenholtz P."/>
            <person name="Kyrpides N.C."/>
            <person name="Klenk H.P."/>
            <person name="Lapidus A."/>
        </authorList>
    </citation>
    <scope>NUCLEOTIDE SEQUENCE [LARGE SCALE GENOMIC DNA]</scope>
    <source>
        <strain evidence="2">DSM 44963</strain>
    </source>
</reference>
<dbReference type="InParanoid" id="D6TXI5"/>
<dbReference type="Proteomes" id="UP000004508">
    <property type="component" value="Unassembled WGS sequence"/>
</dbReference>
<name>D6TXI5_KTERA</name>
<proteinExistence type="predicted"/>
<evidence type="ECO:0000313" key="1">
    <source>
        <dbReference type="EMBL" id="EFH84918.1"/>
    </source>
</evidence>
<evidence type="ECO:0000313" key="2">
    <source>
        <dbReference type="Proteomes" id="UP000004508"/>
    </source>
</evidence>
<comment type="caution">
    <text evidence="1">The sequence shown here is derived from an EMBL/GenBank/DDBJ whole genome shotgun (WGS) entry which is preliminary data.</text>
</comment>
<organism evidence="1 2">
    <name type="scientific">Ktedonobacter racemifer DSM 44963</name>
    <dbReference type="NCBI Taxonomy" id="485913"/>
    <lineage>
        <taxon>Bacteria</taxon>
        <taxon>Bacillati</taxon>
        <taxon>Chloroflexota</taxon>
        <taxon>Ktedonobacteria</taxon>
        <taxon>Ktedonobacterales</taxon>
        <taxon>Ktedonobacteraceae</taxon>
        <taxon>Ktedonobacter</taxon>
    </lineage>
</organism>